<evidence type="ECO:0000256" key="2">
    <source>
        <dbReference type="ARBA" id="ARBA00022473"/>
    </source>
</evidence>
<dbReference type="CDD" id="cd19715">
    <property type="entry name" value="bHLH_TS_amos_like"/>
    <property type="match status" value="1"/>
</dbReference>
<keyword evidence="10" id="KW-1185">Reference proteome</keyword>
<dbReference type="SUPFAM" id="SSF47459">
    <property type="entry name" value="HLH, helix-loop-helix DNA-binding domain"/>
    <property type="match status" value="1"/>
</dbReference>
<evidence type="ECO:0000256" key="1">
    <source>
        <dbReference type="ARBA" id="ARBA00004123"/>
    </source>
</evidence>
<dbReference type="Proteomes" id="UP000091820">
    <property type="component" value="Unassembled WGS sequence"/>
</dbReference>
<evidence type="ECO:0000259" key="8">
    <source>
        <dbReference type="PROSITE" id="PS50888"/>
    </source>
</evidence>
<keyword evidence="5" id="KW-0805">Transcription regulation</keyword>
<comment type="subcellular location">
    <subcellularLocation>
        <location evidence="1">Nucleus</location>
    </subcellularLocation>
</comment>
<accession>A0A1A9W0D9</accession>
<feature type="domain" description="BHLH" evidence="8">
    <location>
        <begin position="150"/>
        <end position="202"/>
    </location>
</feature>
<sequence length="210" mass="24302">MLSNDYMEEFYYDNNLNLNNSTESCFSTSEEDLDMNFYNWDFNTNNALILGNSLRTTASSTVELETFHGNQQSCGTINSLKYGKTTKKVLHKNALEKNKIRLCNQPLMIFQKNSMKTYSKTQNNFANISKVDIKKSTHSGTQCSQEVLRKRRLAANARERRRMNSLNEAFDKLRDVVPSLGNDRRLSKYETLQMAQAYIGDLLKLLTRDY</sequence>
<dbReference type="SMART" id="SM00353">
    <property type="entry name" value="HLH"/>
    <property type="match status" value="1"/>
</dbReference>
<dbReference type="GO" id="GO:0046982">
    <property type="term" value="F:protein heterodimerization activity"/>
    <property type="evidence" value="ECO:0007669"/>
    <property type="project" value="UniProtKB-ARBA"/>
</dbReference>
<evidence type="ECO:0000256" key="7">
    <source>
        <dbReference type="ARBA" id="ARBA00023242"/>
    </source>
</evidence>
<keyword evidence="7" id="KW-0539">Nucleus</keyword>
<evidence type="ECO:0000256" key="4">
    <source>
        <dbReference type="ARBA" id="ARBA00022902"/>
    </source>
</evidence>
<dbReference type="VEuPathDB" id="VectorBase:GBRI001697"/>
<dbReference type="PROSITE" id="PS50888">
    <property type="entry name" value="BHLH"/>
    <property type="match status" value="1"/>
</dbReference>
<dbReference type="GO" id="GO:0070888">
    <property type="term" value="F:E-box binding"/>
    <property type="evidence" value="ECO:0007669"/>
    <property type="project" value="TreeGrafter"/>
</dbReference>
<dbReference type="GO" id="GO:0005634">
    <property type="term" value="C:nucleus"/>
    <property type="evidence" value="ECO:0007669"/>
    <property type="project" value="UniProtKB-SubCell"/>
</dbReference>
<protein>
    <recommendedName>
        <fullName evidence="8">BHLH domain-containing protein</fullName>
    </recommendedName>
</protein>
<dbReference type="PANTHER" id="PTHR19290:SF162">
    <property type="entry name" value="TRANSCRIPTION FACTOR ATOH7"/>
    <property type="match status" value="1"/>
</dbReference>
<dbReference type="PANTHER" id="PTHR19290">
    <property type="entry name" value="BASIC HELIX-LOOP-HELIX PROTEIN NEUROGENIN-RELATED"/>
    <property type="match status" value="1"/>
</dbReference>
<keyword evidence="2" id="KW-0217">Developmental protein</keyword>
<reference evidence="10" key="1">
    <citation type="submission" date="2014-03" db="EMBL/GenBank/DDBJ databases">
        <authorList>
            <person name="Aksoy S."/>
            <person name="Warren W."/>
            <person name="Wilson R.K."/>
        </authorList>
    </citation>
    <scope>NUCLEOTIDE SEQUENCE [LARGE SCALE GENOMIC DNA]</scope>
    <source>
        <strain evidence="10">IAEA</strain>
    </source>
</reference>
<dbReference type="Pfam" id="PF00010">
    <property type="entry name" value="HLH"/>
    <property type="match status" value="1"/>
</dbReference>
<dbReference type="STRING" id="37001.A0A1A9W0D9"/>
<keyword evidence="3" id="KW-0221">Differentiation</keyword>
<proteinExistence type="predicted"/>
<dbReference type="Gene3D" id="4.10.280.10">
    <property type="entry name" value="Helix-loop-helix DNA-binding domain"/>
    <property type="match status" value="1"/>
</dbReference>
<dbReference type="EnsemblMetazoa" id="GBRI001697-RA">
    <property type="protein sequence ID" value="GBRI001697-PA"/>
    <property type="gene ID" value="GBRI001697"/>
</dbReference>
<evidence type="ECO:0000256" key="5">
    <source>
        <dbReference type="ARBA" id="ARBA00023015"/>
    </source>
</evidence>
<dbReference type="AlphaFoldDB" id="A0A1A9W0D9"/>
<dbReference type="GO" id="GO:0061564">
    <property type="term" value="P:axon development"/>
    <property type="evidence" value="ECO:0007669"/>
    <property type="project" value="TreeGrafter"/>
</dbReference>
<evidence type="ECO:0000256" key="3">
    <source>
        <dbReference type="ARBA" id="ARBA00022782"/>
    </source>
</evidence>
<reference evidence="9" key="2">
    <citation type="submission" date="2020-05" db="UniProtKB">
        <authorList>
            <consortium name="EnsemblMetazoa"/>
        </authorList>
    </citation>
    <scope>IDENTIFICATION</scope>
    <source>
        <strain evidence="9">IAEA</strain>
    </source>
</reference>
<evidence type="ECO:0000313" key="10">
    <source>
        <dbReference type="Proteomes" id="UP000091820"/>
    </source>
</evidence>
<organism evidence="9 10">
    <name type="scientific">Glossina brevipalpis</name>
    <dbReference type="NCBI Taxonomy" id="37001"/>
    <lineage>
        <taxon>Eukaryota</taxon>
        <taxon>Metazoa</taxon>
        <taxon>Ecdysozoa</taxon>
        <taxon>Arthropoda</taxon>
        <taxon>Hexapoda</taxon>
        <taxon>Insecta</taxon>
        <taxon>Pterygota</taxon>
        <taxon>Neoptera</taxon>
        <taxon>Endopterygota</taxon>
        <taxon>Diptera</taxon>
        <taxon>Brachycera</taxon>
        <taxon>Muscomorpha</taxon>
        <taxon>Hippoboscoidea</taxon>
        <taxon>Glossinidae</taxon>
        <taxon>Glossina</taxon>
    </lineage>
</organism>
<dbReference type="InterPro" id="IPR011598">
    <property type="entry name" value="bHLH_dom"/>
</dbReference>
<dbReference type="InterPro" id="IPR050359">
    <property type="entry name" value="bHLH_transcription_factors"/>
</dbReference>
<dbReference type="GO" id="GO:0045944">
    <property type="term" value="P:positive regulation of transcription by RNA polymerase II"/>
    <property type="evidence" value="ECO:0007669"/>
    <property type="project" value="TreeGrafter"/>
</dbReference>
<evidence type="ECO:0000313" key="9">
    <source>
        <dbReference type="EnsemblMetazoa" id="GBRI001697-PA"/>
    </source>
</evidence>
<keyword evidence="6" id="KW-0804">Transcription</keyword>
<keyword evidence="4" id="KW-0524">Neurogenesis</keyword>
<evidence type="ECO:0000256" key="6">
    <source>
        <dbReference type="ARBA" id="ARBA00023163"/>
    </source>
</evidence>
<dbReference type="InterPro" id="IPR036638">
    <property type="entry name" value="HLH_DNA-bd_sf"/>
</dbReference>
<dbReference type="GO" id="GO:0016360">
    <property type="term" value="P:sensory organ precursor cell fate determination"/>
    <property type="evidence" value="ECO:0007669"/>
    <property type="project" value="UniProtKB-ARBA"/>
</dbReference>
<dbReference type="GO" id="GO:0000981">
    <property type="term" value="F:DNA-binding transcription factor activity, RNA polymerase II-specific"/>
    <property type="evidence" value="ECO:0007669"/>
    <property type="project" value="TreeGrafter"/>
</dbReference>
<dbReference type="FunFam" id="4.10.280.10:FF:000025">
    <property type="entry name" value="protein atonal homolog 7"/>
    <property type="match status" value="1"/>
</dbReference>
<name>A0A1A9W0D9_9MUSC</name>